<evidence type="ECO:0008006" key="9">
    <source>
        <dbReference type="Google" id="ProtNLM"/>
    </source>
</evidence>
<feature type="transmembrane region" description="Helical" evidence="4">
    <location>
        <begin position="46"/>
        <end position="69"/>
    </location>
</feature>
<evidence type="ECO:0000259" key="6">
    <source>
        <dbReference type="Pfam" id="PF08386"/>
    </source>
</evidence>
<evidence type="ECO:0000313" key="8">
    <source>
        <dbReference type="Proteomes" id="UP001212997"/>
    </source>
</evidence>
<dbReference type="InterPro" id="IPR000073">
    <property type="entry name" value="AB_hydrolase_1"/>
</dbReference>
<dbReference type="AlphaFoldDB" id="A0AAD5VD49"/>
<reference evidence="7" key="1">
    <citation type="submission" date="2022-07" db="EMBL/GenBank/DDBJ databases">
        <title>Genome Sequence of Physisporinus lineatus.</title>
        <authorList>
            <person name="Buettner E."/>
        </authorList>
    </citation>
    <scope>NUCLEOTIDE SEQUENCE</scope>
    <source>
        <strain evidence="7">VT162</strain>
    </source>
</reference>
<sequence>MHEEPDIPIPDLGQNVPYDDEKADEEPKEDAPALEQQPRFFTSRQLIIICIGLTILILQAPSTIFYLTISLNHLFDNSPIITDGPFEWGPCDEDRFPLGTQCGYVDVPKDYTSETSNSTYSLSVARIPATQKPKKGTLFFMHGGIGGSIKDMVLDQSSWLHSILGEDYDIVAIDPRGLGDSEPRVRCFSQDFPHQVFIRNTVLEKGLEIGSDQSLAEARLLLRSQLEEANKIYRAQFEVCEREMGKDLRYLSTTAVARDFEFIATYLDGKDAPINFFGGGYGSIVGQYLINMFPDRVGRIVLDGVADVEAWTNEQPHLSHRKHLAAVEATYDLFLSRCSRKSCELAKFAGEDPALIRARLDSLFDRLAAEPLAVPRAVRPGFLTSGRARKLLLLALESPSSWFGAYDCFSDALNGEGTSVMNGYLSRFLPEPYDPWYEPIEEWYPEPSVANGCPIDIHSAVPTFPFPGFKTIDPDYGRYARCMVESHRKRYRDLERSVFACNDKRWVPAPNVDEVVEEVLETYHNVSHFVLDTMVSRPDSGCQYWLDRPVERFEGPWNHTLRNPILILGNTADPMTPLSVGKNLATALGNSSRLLVQDTPGRGTFALPSFCTARFVQEYMRSGTLPPEGTLCKSLSPEDYEELEAYSELTEQEENLLVNLGIIGTEVDRMGGGLHVG</sequence>
<feature type="domain" description="AB hydrolase-1" evidence="5">
    <location>
        <begin position="138"/>
        <end position="322"/>
    </location>
</feature>
<keyword evidence="8" id="KW-1185">Reference proteome</keyword>
<keyword evidence="4" id="KW-1133">Transmembrane helix</keyword>
<accession>A0AAD5VD49</accession>
<keyword evidence="4" id="KW-0812">Transmembrane</keyword>
<feature type="domain" description="Peptidase S33 tripeptidyl aminopeptidase-like C-terminal" evidence="6">
    <location>
        <begin position="533"/>
        <end position="632"/>
    </location>
</feature>
<evidence type="ECO:0000256" key="2">
    <source>
        <dbReference type="ARBA" id="ARBA00022801"/>
    </source>
</evidence>
<comment type="caution">
    <text evidence="7">The sequence shown here is derived from an EMBL/GenBank/DDBJ whole genome shotgun (WGS) entry which is preliminary data.</text>
</comment>
<dbReference type="Proteomes" id="UP001212997">
    <property type="component" value="Unassembled WGS sequence"/>
</dbReference>
<evidence type="ECO:0000313" key="7">
    <source>
        <dbReference type="EMBL" id="KAJ3492258.1"/>
    </source>
</evidence>
<dbReference type="PANTHER" id="PTHR43248:SF25">
    <property type="entry name" value="AB HYDROLASE-1 DOMAIN-CONTAINING PROTEIN-RELATED"/>
    <property type="match status" value="1"/>
</dbReference>
<dbReference type="Gene3D" id="3.40.50.1820">
    <property type="entry name" value="alpha/beta hydrolase"/>
    <property type="match status" value="1"/>
</dbReference>
<dbReference type="InterPro" id="IPR029058">
    <property type="entry name" value="AB_hydrolase_fold"/>
</dbReference>
<dbReference type="Pfam" id="PF00561">
    <property type="entry name" value="Abhydrolase_1"/>
    <property type="match status" value="1"/>
</dbReference>
<dbReference type="Pfam" id="PF08386">
    <property type="entry name" value="Abhydrolase_4"/>
    <property type="match status" value="1"/>
</dbReference>
<evidence type="ECO:0000256" key="1">
    <source>
        <dbReference type="ARBA" id="ARBA00010088"/>
    </source>
</evidence>
<dbReference type="PANTHER" id="PTHR43248">
    <property type="entry name" value="2-SUCCINYL-6-HYDROXY-2,4-CYCLOHEXADIENE-1-CARBOXYLATE SYNTHASE"/>
    <property type="match status" value="1"/>
</dbReference>
<evidence type="ECO:0000256" key="3">
    <source>
        <dbReference type="SAM" id="MobiDB-lite"/>
    </source>
</evidence>
<dbReference type="EMBL" id="JANAWD010000002">
    <property type="protein sequence ID" value="KAJ3492258.1"/>
    <property type="molecule type" value="Genomic_DNA"/>
</dbReference>
<keyword evidence="2" id="KW-0378">Hydrolase</keyword>
<feature type="region of interest" description="Disordered" evidence="3">
    <location>
        <begin position="1"/>
        <end position="36"/>
    </location>
</feature>
<dbReference type="InterPro" id="IPR051601">
    <property type="entry name" value="Serine_prot/Carboxylest_S33"/>
</dbReference>
<protein>
    <recommendedName>
        <fullName evidence="9">AB hydrolase-1 domain-containing protein</fullName>
    </recommendedName>
</protein>
<organism evidence="7 8">
    <name type="scientific">Meripilus lineatus</name>
    <dbReference type="NCBI Taxonomy" id="2056292"/>
    <lineage>
        <taxon>Eukaryota</taxon>
        <taxon>Fungi</taxon>
        <taxon>Dikarya</taxon>
        <taxon>Basidiomycota</taxon>
        <taxon>Agaricomycotina</taxon>
        <taxon>Agaricomycetes</taxon>
        <taxon>Polyporales</taxon>
        <taxon>Meripilaceae</taxon>
        <taxon>Meripilus</taxon>
    </lineage>
</organism>
<dbReference type="InterPro" id="IPR013595">
    <property type="entry name" value="Pept_S33_TAP-like_C"/>
</dbReference>
<proteinExistence type="inferred from homology"/>
<keyword evidence="4" id="KW-0472">Membrane</keyword>
<evidence type="ECO:0000256" key="4">
    <source>
        <dbReference type="SAM" id="Phobius"/>
    </source>
</evidence>
<dbReference type="SUPFAM" id="SSF53474">
    <property type="entry name" value="alpha/beta-Hydrolases"/>
    <property type="match status" value="1"/>
</dbReference>
<gene>
    <name evidence="7" type="ORF">NLI96_g153</name>
</gene>
<name>A0AAD5VD49_9APHY</name>
<dbReference type="GO" id="GO:0016787">
    <property type="term" value="F:hydrolase activity"/>
    <property type="evidence" value="ECO:0007669"/>
    <property type="project" value="UniProtKB-KW"/>
</dbReference>
<evidence type="ECO:0000259" key="5">
    <source>
        <dbReference type="Pfam" id="PF00561"/>
    </source>
</evidence>
<comment type="similarity">
    <text evidence="1">Belongs to the peptidase S33 family.</text>
</comment>